<sequence>MADHYSRRSFLSGVLACGTLSAGAVYLMPGGRSLPSVELRMVSGADPTGARDLLIDLWNRANPRTMIRLVNPITSGSGDERTSMLSKARAGEADIVNLDIIDVPEFARQQLITPIPLADSLQFIEPARRVSQVPDDPDLYWAAPFNTDVGMLFRRRADERDTAGHGLARALDDGTTADAPQFVAQLQPNASTYDEAFVVNVLEHALSRDPDLIDADGTVSDDLERWQLALGPLRAAIADRRVRLSGDETDSLKIFVDDRLRYMRNWPVKYRELQQAGDPDVRTGRIQVEPLPVGILGGQSLAIVARSPHVDRAREFIGFLTDDPAQKILAAHGLAPTRISAYGDANLRAVIPHLLRVREAVEAARPRPVHPNYRTFAKLVRDHANALLHDGRELTPEFVVEIRRTLS</sequence>
<dbReference type="InterPro" id="IPR006059">
    <property type="entry name" value="SBP"/>
</dbReference>
<name>A0ABS3VPR3_MICEH</name>
<keyword evidence="2" id="KW-1185">Reference proteome</keyword>
<reference evidence="1 2" key="1">
    <citation type="submission" date="2019-12" db="EMBL/GenBank/DDBJ databases">
        <title>Whole genome sequencing of endophytic Actinobacterium Micromonospora sp. MPMI6T.</title>
        <authorList>
            <person name="Evv R."/>
            <person name="Podile A.R."/>
        </authorList>
    </citation>
    <scope>NUCLEOTIDE SEQUENCE [LARGE SCALE GENOMIC DNA]</scope>
    <source>
        <strain evidence="1 2">MPMI6</strain>
    </source>
</reference>
<dbReference type="Gene3D" id="3.40.190.10">
    <property type="entry name" value="Periplasmic binding protein-like II"/>
    <property type="match status" value="2"/>
</dbReference>
<dbReference type="Proteomes" id="UP000823521">
    <property type="component" value="Unassembled WGS sequence"/>
</dbReference>
<dbReference type="RefSeq" id="WP_208813426.1">
    <property type="nucleotide sequence ID" value="NZ_WVUH01000071.1"/>
</dbReference>
<proteinExistence type="predicted"/>
<accession>A0ABS3VPR3</accession>
<comment type="caution">
    <text evidence="1">The sequence shown here is derived from an EMBL/GenBank/DDBJ whole genome shotgun (WGS) entry which is preliminary data.</text>
</comment>
<protein>
    <submittedName>
        <fullName evidence="1">Extracellular solute-binding protein</fullName>
    </submittedName>
</protein>
<dbReference type="EMBL" id="WVUH01000071">
    <property type="protein sequence ID" value="MBO4206522.1"/>
    <property type="molecule type" value="Genomic_DNA"/>
</dbReference>
<evidence type="ECO:0000313" key="1">
    <source>
        <dbReference type="EMBL" id="MBO4206522.1"/>
    </source>
</evidence>
<gene>
    <name evidence="1" type="ORF">GSF22_10990</name>
</gene>
<evidence type="ECO:0000313" key="2">
    <source>
        <dbReference type="Proteomes" id="UP000823521"/>
    </source>
</evidence>
<dbReference type="SUPFAM" id="SSF53850">
    <property type="entry name" value="Periplasmic binding protein-like II"/>
    <property type="match status" value="1"/>
</dbReference>
<organism evidence="1 2">
    <name type="scientific">Micromonospora echinofusca</name>
    <dbReference type="NCBI Taxonomy" id="47858"/>
    <lineage>
        <taxon>Bacteria</taxon>
        <taxon>Bacillati</taxon>
        <taxon>Actinomycetota</taxon>
        <taxon>Actinomycetes</taxon>
        <taxon>Micromonosporales</taxon>
        <taxon>Micromonosporaceae</taxon>
        <taxon>Micromonospora</taxon>
    </lineage>
</organism>
<dbReference type="Pfam" id="PF13416">
    <property type="entry name" value="SBP_bac_8"/>
    <property type="match status" value="1"/>
</dbReference>